<organism evidence="4 5">
    <name type="scientific">Racocetra fulgida</name>
    <dbReference type="NCBI Taxonomy" id="60492"/>
    <lineage>
        <taxon>Eukaryota</taxon>
        <taxon>Fungi</taxon>
        <taxon>Fungi incertae sedis</taxon>
        <taxon>Mucoromycota</taxon>
        <taxon>Glomeromycotina</taxon>
        <taxon>Glomeromycetes</taxon>
        <taxon>Diversisporales</taxon>
        <taxon>Gigasporaceae</taxon>
        <taxon>Racocetra</taxon>
    </lineage>
</organism>
<dbReference type="InterPro" id="IPR000271">
    <property type="entry name" value="Ribosomal_bL34"/>
</dbReference>
<name>A0A9N8Z6F4_9GLOM</name>
<keyword evidence="3" id="KW-0687">Ribonucleoprotein</keyword>
<comment type="caution">
    <text evidence="4">The sequence shown here is derived from an EMBL/GenBank/DDBJ whole genome shotgun (WGS) entry which is preliminary data.</text>
</comment>
<protein>
    <submittedName>
        <fullName evidence="4">17458_t:CDS:1</fullName>
    </submittedName>
</protein>
<keyword evidence="2" id="KW-0689">Ribosomal protein</keyword>
<gene>
    <name evidence="4" type="ORF">RFULGI_LOCUS1025</name>
</gene>
<dbReference type="Proteomes" id="UP000789396">
    <property type="component" value="Unassembled WGS sequence"/>
</dbReference>
<evidence type="ECO:0000313" key="4">
    <source>
        <dbReference type="EMBL" id="CAG8468868.1"/>
    </source>
</evidence>
<proteinExistence type="inferred from homology"/>
<dbReference type="GO" id="GO:0003735">
    <property type="term" value="F:structural constituent of ribosome"/>
    <property type="evidence" value="ECO:0007669"/>
    <property type="project" value="InterPro"/>
</dbReference>
<evidence type="ECO:0000256" key="1">
    <source>
        <dbReference type="ARBA" id="ARBA00010111"/>
    </source>
</evidence>
<dbReference type="GO" id="GO:0005840">
    <property type="term" value="C:ribosome"/>
    <property type="evidence" value="ECO:0007669"/>
    <property type="project" value="UniProtKB-KW"/>
</dbReference>
<comment type="similarity">
    <text evidence="1">Belongs to the bacterial ribosomal protein bL34 family.</text>
</comment>
<evidence type="ECO:0000313" key="5">
    <source>
        <dbReference type="Proteomes" id="UP000789396"/>
    </source>
</evidence>
<dbReference type="Pfam" id="PF00468">
    <property type="entry name" value="Ribosomal_L34"/>
    <property type="match status" value="1"/>
</dbReference>
<dbReference type="OrthoDB" id="2442285at2759"/>
<accession>A0A9N8Z6F4</accession>
<dbReference type="AlphaFoldDB" id="A0A9N8Z6F4"/>
<dbReference type="EMBL" id="CAJVPZ010000546">
    <property type="protein sequence ID" value="CAG8468868.1"/>
    <property type="molecule type" value="Genomic_DNA"/>
</dbReference>
<dbReference type="GO" id="GO:0006412">
    <property type="term" value="P:translation"/>
    <property type="evidence" value="ECO:0007669"/>
    <property type="project" value="InterPro"/>
</dbReference>
<dbReference type="GO" id="GO:1990904">
    <property type="term" value="C:ribonucleoprotein complex"/>
    <property type="evidence" value="ECO:0007669"/>
    <property type="project" value="UniProtKB-KW"/>
</dbReference>
<keyword evidence="5" id="KW-1185">Reference proteome</keyword>
<evidence type="ECO:0000256" key="3">
    <source>
        <dbReference type="ARBA" id="ARBA00023274"/>
    </source>
</evidence>
<reference evidence="4" key="1">
    <citation type="submission" date="2021-06" db="EMBL/GenBank/DDBJ databases">
        <authorList>
            <person name="Kallberg Y."/>
            <person name="Tangrot J."/>
            <person name="Rosling A."/>
        </authorList>
    </citation>
    <scope>NUCLEOTIDE SEQUENCE</scope>
    <source>
        <strain evidence="4">IN212</strain>
    </source>
</reference>
<evidence type="ECO:0000256" key="2">
    <source>
        <dbReference type="ARBA" id="ARBA00022980"/>
    </source>
</evidence>
<sequence length="161" mass="18627">MSSKDLMPEKPEEKKMSKEELLVSYRNRPLTNKKIKKMKRTKQPKQKREKRKYGFLARMKKNYTVVVARRKKEETEKFFLTLIGASLQGFLFNLDGVVTTLLKSPFGQICFVINRSGLMAEEEKDWVIDGLTEINEQCKETLKKLGLLALVSKLGKLLEAV</sequence>